<dbReference type="InterPro" id="IPR002549">
    <property type="entry name" value="AI-2E-like"/>
</dbReference>
<feature type="transmembrane region" description="Helical" evidence="6">
    <location>
        <begin position="139"/>
        <end position="162"/>
    </location>
</feature>
<dbReference type="PANTHER" id="PTHR21716:SF64">
    <property type="entry name" value="AI-2 TRANSPORT PROTEIN TQSA"/>
    <property type="match status" value="1"/>
</dbReference>
<gene>
    <name evidence="7" type="ORF">ACFOMG_04195</name>
</gene>
<keyword evidence="3 6" id="KW-0812">Transmembrane</keyword>
<evidence type="ECO:0000256" key="1">
    <source>
        <dbReference type="ARBA" id="ARBA00004141"/>
    </source>
</evidence>
<dbReference type="RefSeq" id="WP_376864967.1">
    <property type="nucleotide sequence ID" value="NZ_JBHRYB010000003.1"/>
</dbReference>
<comment type="similarity">
    <text evidence="2">Belongs to the autoinducer-2 exporter (AI-2E) (TC 2.A.86) family.</text>
</comment>
<feature type="transmembrane region" description="Helical" evidence="6">
    <location>
        <begin position="224"/>
        <end position="253"/>
    </location>
</feature>
<reference evidence="8" key="1">
    <citation type="journal article" date="2019" name="Int. J. Syst. Evol. Microbiol.">
        <title>The Global Catalogue of Microorganisms (GCM) 10K type strain sequencing project: providing services to taxonomists for standard genome sequencing and annotation.</title>
        <authorList>
            <consortium name="The Broad Institute Genomics Platform"/>
            <consortium name="The Broad Institute Genome Sequencing Center for Infectious Disease"/>
            <person name="Wu L."/>
            <person name="Ma J."/>
        </authorList>
    </citation>
    <scope>NUCLEOTIDE SEQUENCE [LARGE SCALE GENOMIC DNA]</scope>
    <source>
        <strain evidence="8">KCTC 42424</strain>
    </source>
</reference>
<feature type="transmembrane region" description="Helical" evidence="6">
    <location>
        <begin position="196"/>
        <end position="218"/>
    </location>
</feature>
<evidence type="ECO:0000313" key="7">
    <source>
        <dbReference type="EMBL" id="MFC3679311.1"/>
    </source>
</evidence>
<dbReference type="EMBL" id="JBHRYB010000003">
    <property type="protein sequence ID" value="MFC3679311.1"/>
    <property type="molecule type" value="Genomic_DNA"/>
</dbReference>
<keyword evidence="8" id="KW-1185">Reference proteome</keyword>
<sequence length="340" mass="36605">MSQERTLLASNIMLTSAAAVIVIAGVKSAATMLVPFLLATFIAVVSAPLVRWLTNRRIPEVLAVLLLLSGFILIGTLLATFVGSTLNDFYKDVPVYEQQLGSLVQDGVTRLRSLGLEVADNIVTEYVNPGAVMKMVASVFNGLGGVLTNTFLILFTVVFILLEASSFPAKLKRAFGEQTTAFAHFERFSSSVQQYLAIKTLVSLGTGCCIGLILWIIGVDYAPLWALVAFLLNYIPNIGSIIAAIPAVLIALIQLGIGEAILTGASYVVVNTVFGNMVEPRLMGRSLGLSTLVVFVSLVFWGWVLGPVGMLLSIPLTMVMKIALETRPQSRWIATLLDHD</sequence>
<dbReference type="NCBIfam" id="NF008930">
    <property type="entry name" value="PRK12287.1"/>
    <property type="match status" value="1"/>
</dbReference>
<evidence type="ECO:0000256" key="5">
    <source>
        <dbReference type="ARBA" id="ARBA00023136"/>
    </source>
</evidence>
<name>A0ABV7VRD4_9GAMM</name>
<keyword evidence="4 6" id="KW-1133">Transmembrane helix</keyword>
<evidence type="ECO:0000256" key="4">
    <source>
        <dbReference type="ARBA" id="ARBA00022989"/>
    </source>
</evidence>
<feature type="transmembrane region" description="Helical" evidence="6">
    <location>
        <begin position="298"/>
        <end position="324"/>
    </location>
</feature>
<evidence type="ECO:0000313" key="8">
    <source>
        <dbReference type="Proteomes" id="UP001595722"/>
    </source>
</evidence>
<feature type="transmembrane region" description="Helical" evidence="6">
    <location>
        <begin position="7"/>
        <end position="26"/>
    </location>
</feature>
<keyword evidence="5 6" id="KW-0472">Membrane</keyword>
<evidence type="ECO:0000256" key="2">
    <source>
        <dbReference type="ARBA" id="ARBA00009773"/>
    </source>
</evidence>
<organism evidence="7 8">
    <name type="scientific">Bacterioplanoides pacificum</name>
    <dbReference type="NCBI Taxonomy" id="1171596"/>
    <lineage>
        <taxon>Bacteria</taxon>
        <taxon>Pseudomonadati</taxon>
        <taxon>Pseudomonadota</taxon>
        <taxon>Gammaproteobacteria</taxon>
        <taxon>Oceanospirillales</taxon>
        <taxon>Oceanospirillaceae</taxon>
        <taxon>Bacterioplanoides</taxon>
    </lineage>
</organism>
<dbReference type="Pfam" id="PF01594">
    <property type="entry name" value="AI-2E_transport"/>
    <property type="match status" value="1"/>
</dbReference>
<evidence type="ECO:0000256" key="3">
    <source>
        <dbReference type="ARBA" id="ARBA00022692"/>
    </source>
</evidence>
<evidence type="ECO:0000256" key="6">
    <source>
        <dbReference type="SAM" id="Phobius"/>
    </source>
</evidence>
<comment type="caution">
    <text evidence="7">The sequence shown here is derived from an EMBL/GenBank/DDBJ whole genome shotgun (WGS) entry which is preliminary data.</text>
</comment>
<dbReference type="Proteomes" id="UP001595722">
    <property type="component" value="Unassembled WGS sequence"/>
</dbReference>
<dbReference type="PANTHER" id="PTHR21716">
    <property type="entry name" value="TRANSMEMBRANE PROTEIN"/>
    <property type="match status" value="1"/>
</dbReference>
<protein>
    <submittedName>
        <fullName evidence="7">AI-2E family transporter</fullName>
    </submittedName>
</protein>
<accession>A0ABV7VRD4</accession>
<comment type="subcellular location">
    <subcellularLocation>
        <location evidence="1">Membrane</location>
        <topology evidence="1">Multi-pass membrane protein</topology>
    </subcellularLocation>
</comment>
<feature type="transmembrane region" description="Helical" evidence="6">
    <location>
        <begin position="61"/>
        <end position="82"/>
    </location>
</feature>
<proteinExistence type="inferred from homology"/>
<feature type="transmembrane region" description="Helical" evidence="6">
    <location>
        <begin position="32"/>
        <end position="54"/>
    </location>
</feature>